<gene>
    <name evidence="4" type="ORF">E4633_17865</name>
</gene>
<sequence>MRKILADNRGLSLIELVVTMVILTMLASLILPSAQLASKRTKELELRRNLREIRTAIDEYKKNYDKVQSDQKTGQVINKSGYPATLEVLVEGDDFGGLVKEKKKFLRRIPKDPFYQAQEGDPAWGMRSYTDEPDSNTWGKEDVFDVYSLSQGVAIDGTKYKDW</sequence>
<protein>
    <submittedName>
        <fullName evidence="4">Type II secretion system protein</fullName>
    </submittedName>
</protein>
<dbReference type="RefSeq" id="WP_135872258.1">
    <property type="nucleotide sequence ID" value="NZ_SRSC01000004.1"/>
</dbReference>
<evidence type="ECO:0000256" key="3">
    <source>
        <dbReference type="SAM" id="Phobius"/>
    </source>
</evidence>
<keyword evidence="2" id="KW-0175">Coiled coil</keyword>
<dbReference type="PANTHER" id="PTHR30093:SF47">
    <property type="entry name" value="TYPE IV PILUS NON-CORE MINOR PILIN PILE"/>
    <property type="match status" value="1"/>
</dbReference>
<name>A0A4S1CBV5_9BACT</name>
<dbReference type="SUPFAM" id="SSF54523">
    <property type="entry name" value="Pili subunits"/>
    <property type="match status" value="2"/>
</dbReference>
<accession>A0A4S1CBV5</accession>
<evidence type="ECO:0000313" key="4">
    <source>
        <dbReference type="EMBL" id="TGU70858.1"/>
    </source>
</evidence>
<feature type="coiled-coil region" evidence="2">
    <location>
        <begin position="43"/>
        <end position="70"/>
    </location>
</feature>
<dbReference type="InterPro" id="IPR045584">
    <property type="entry name" value="Pilin-like"/>
</dbReference>
<keyword evidence="5" id="KW-1185">Reference proteome</keyword>
<proteinExistence type="predicted"/>
<evidence type="ECO:0000256" key="2">
    <source>
        <dbReference type="SAM" id="Coils"/>
    </source>
</evidence>
<organism evidence="4 5">
    <name type="scientific">Geomonas terrae</name>
    <dbReference type="NCBI Taxonomy" id="2562681"/>
    <lineage>
        <taxon>Bacteria</taxon>
        <taxon>Pseudomonadati</taxon>
        <taxon>Thermodesulfobacteriota</taxon>
        <taxon>Desulfuromonadia</taxon>
        <taxon>Geobacterales</taxon>
        <taxon>Geobacteraceae</taxon>
        <taxon>Geomonas</taxon>
    </lineage>
</organism>
<dbReference type="GO" id="GO:0015628">
    <property type="term" value="P:protein secretion by the type II secretion system"/>
    <property type="evidence" value="ECO:0007669"/>
    <property type="project" value="InterPro"/>
</dbReference>
<dbReference type="InterPro" id="IPR012902">
    <property type="entry name" value="N_methyl_site"/>
</dbReference>
<dbReference type="PANTHER" id="PTHR30093">
    <property type="entry name" value="GENERAL SECRETION PATHWAY PROTEIN G"/>
    <property type="match status" value="1"/>
</dbReference>
<dbReference type="Gene3D" id="3.30.700.10">
    <property type="entry name" value="Glycoprotein, Type 4 Pilin"/>
    <property type="match status" value="1"/>
</dbReference>
<dbReference type="NCBIfam" id="TIGR02532">
    <property type="entry name" value="IV_pilin_GFxxxE"/>
    <property type="match status" value="1"/>
</dbReference>
<dbReference type="Pfam" id="PF07963">
    <property type="entry name" value="N_methyl"/>
    <property type="match status" value="1"/>
</dbReference>
<keyword evidence="3" id="KW-1133">Transmembrane helix</keyword>
<keyword evidence="3" id="KW-0812">Transmembrane</keyword>
<dbReference type="Proteomes" id="UP000306416">
    <property type="component" value="Unassembled WGS sequence"/>
</dbReference>
<dbReference type="InterPro" id="IPR000983">
    <property type="entry name" value="Bac_GSPG_pilin"/>
</dbReference>
<dbReference type="PRINTS" id="PR00813">
    <property type="entry name" value="BCTERIALGSPG"/>
</dbReference>
<dbReference type="PROSITE" id="PS00409">
    <property type="entry name" value="PROKAR_NTER_METHYL"/>
    <property type="match status" value="1"/>
</dbReference>
<dbReference type="GO" id="GO:0015627">
    <property type="term" value="C:type II protein secretion system complex"/>
    <property type="evidence" value="ECO:0007669"/>
    <property type="project" value="InterPro"/>
</dbReference>
<dbReference type="AlphaFoldDB" id="A0A4S1CBV5"/>
<feature type="transmembrane region" description="Helical" evidence="3">
    <location>
        <begin position="12"/>
        <end position="31"/>
    </location>
</feature>
<evidence type="ECO:0000256" key="1">
    <source>
        <dbReference type="ARBA" id="ARBA00022481"/>
    </source>
</evidence>
<reference evidence="4 5" key="1">
    <citation type="submission" date="2019-04" db="EMBL/GenBank/DDBJ databases">
        <title>Geobacter oryzae sp. nov., ferric-reducing bacteria isolated from paddy soil.</title>
        <authorList>
            <person name="Xu Z."/>
            <person name="Masuda Y."/>
            <person name="Itoh H."/>
            <person name="Senoo K."/>
        </authorList>
    </citation>
    <scope>NUCLEOTIDE SEQUENCE [LARGE SCALE GENOMIC DNA]</scope>
    <source>
        <strain evidence="4 5">Red111</strain>
    </source>
</reference>
<keyword evidence="1" id="KW-0488">Methylation</keyword>
<comment type="caution">
    <text evidence="4">The sequence shown here is derived from an EMBL/GenBank/DDBJ whole genome shotgun (WGS) entry which is preliminary data.</text>
</comment>
<evidence type="ECO:0000313" key="5">
    <source>
        <dbReference type="Proteomes" id="UP000306416"/>
    </source>
</evidence>
<keyword evidence="3" id="KW-0472">Membrane</keyword>
<dbReference type="EMBL" id="SRSC01000004">
    <property type="protein sequence ID" value="TGU70858.1"/>
    <property type="molecule type" value="Genomic_DNA"/>
</dbReference>